<protein>
    <recommendedName>
        <fullName evidence="2">DnaJ homologue subfamily C member 28 conserved domain-containing protein</fullName>
    </recommendedName>
</protein>
<dbReference type="Pfam" id="PF09350">
    <property type="entry name" value="DJC28_CD"/>
    <property type="match status" value="1"/>
</dbReference>
<keyword evidence="4" id="KW-1185">Reference proteome</keyword>
<evidence type="ECO:0000313" key="4">
    <source>
        <dbReference type="Proteomes" id="UP000800039"/>
    </source>
</evidence>
<feature type="region of interest" description="Disordered" evidence="1">
    <location>
        <begin position="187"/>
        <end position="212"/>
    </location>
</feature>
<dbReference type="EMBL" id="ML976616">
    <property type="protein sequence ID" value="KAF1845274.1"/>
    <property type="molecule type" value="Genomic_DNA"/>
</dbReference>
<dbReference type="PANTHER" id="PTHR39394:SF1">
    <property type="entry name" value="DNAJ HOMOLOGUE SUBFAMILY C MEMBER 28 CONSERVED DOMAIN-CONTAINING PROTEIN"/>
    <property type="match status" value="1"/>
</dbReference>
<dbReference type="GeneID" id="63849108"/>
<evidence type="ECO:0000256" key="1">
    <source>
        <dbReference type="SAM" id="MobiDB-lite"/>
    </source>
</evidence>
<gene>
    <name evidence="3" type="ORF">K460DRAFT_355112</name>
</gene>
<dbReference type="InterPro" id="IPR018961">
    <property type="entry name" value="DnaJ_homolog_subfam-C_membr-28"/>
</dbReference>
<feature type="region of interest" description="Disordered" evidence="1">
    <location>
        <begin position="54"/>
        <end position="93"/>
    </location>
</feature>
<accession>A0A9P4GHD3</accession>
<comment type="caution">
    <text evidence="3">The sequence shown here is derived from an EMBL/GenBank/DDBJ whole genome shotgun (WGS) entry which is preliminary data.</text>
</comment>
<evidence type="ECO:0000259" key="2">
    <source>
        <dbReference type="Pfam" id="PF09350"/>
    </source>
</evidence>
<organism evidence="3 4">
    <name type="scientific">Cucurbitaria berberidis CBS 394.84</name>
    <dbReference type="NCBI Taxonomy" id="1168544"/>
    <lineage>
        <taxon>Eukaryota</taxon>
        <taxon>Fungi</taxon>
        <taxon>Dikarya</taxon>
        <taxon>Ascomycota</taxon>
        <taxon>Pezizomycotina</taxon>
        <taxon>Dothideomycetes</taxon>
        <taxon>Pleosporomycetidae</taxon>
        <taxon>Pleosporales</taxon>
        <taxon>Pleosporineae</taxon>
        <taxon>Cucurbitariaceae</taxon>
        <taxon>Cucurbitaria</taxon>
    </lineage>
</organism>
<feature type="domain" description="DnaJ homologue subfamily C member 28 conserved" evidence="2">
    <location>
        <begin position="269"/>
        <end position="340"/>
    </location>
</feature>
<dbReference type="OrthoDB" id="1922282at2759"/>
<dbReference type="PANTHER" id="PTHR39394">
    <property type="entry name" value="YALI0E31793P"/>
    <property type="match status" value="1"/>
</dbReference>
<feature type="compositionally biased region" description="Basic and acidic residues" evidence="1">
    <location>
        <begin position="80"/>
        <end position="90"/>
    </location>
</feature>
<proteinExistence type="predicted"/>
<sequence length="598" mass="66265">MSPKAGRLGGEACPIHSIITVCMTSIPAPRRYICAHGVRAKRIPNHLVAIASSSVRQHGDAAAQRKEHRVEVEQEQGQEQDEHTAGEQRGEGALTRRLRSMSEEALETGGHSALKVLEGAGFSAELKAQLEQRIAAANFKSSEADLPTTASRRTRDLATAEAWSGTESIHDASLRMLNDAHRPMRLGRPPKLPGVQPPRSVDTGYKRSKEGRGLRLANARDRSTFYASVKDDADMEAADREKRLQELKDRFDPHARVIVPGSIQGLASLANKRIEDAIARGQFKNLPRGKGKNVKRDHNASSPFIDTTEYFMNKIIQKQDIVPPWIEKQQELTSTAAKFRSRLRNDWTRHAARMISSKGGSLQDQIRRAEAYAQAEVNANPLKKQESLTTVDNEGHLSQISLSGGLKMNSSQETLPGRGAVITEEITAERITLDSTPCAVPRSLVAATVTESSIQTVQVPISTPSPTVPPAPHPFRDPDWERIEFTYQTLAIKDLNDKARSYNLQAPELAKRPYFNLQRELKSCYADVAPRLAGVILDRARGPPKKTNAELGVGRGDKKAWGGLVGGPVRVRDERREKQYGFRQFWNDLWADKSSNPY</sequence>
<feature type="compositionally biased region" description="Basic and acidic residues" evidence="1">
    <location>
        <begin position="57"/>
        <end position="72"/>
    </location>
</feature>
<reference evidence="3" key="1">
    <citation type="submission" date="2020-01" db="EMBL/GenBank/DDBJ databases">
        <authorList>
            <consortium name="DOE Joint Genome Institute"/>
            <person name="Haridas S."/>
            <person name="Albert R."/>
            <person name="Binder M."/>
            <person name="Bloem J."/>
            <person name="Labutti K."/>
            <person name="Salamov A."/>
            <person name="Andreopoulos B."/>
            <person name="Baker S.E."/>
            <person name="Barry K."/>
            <person name="Bills G."/>
            <person name="Bluhm B.H."/>
            <person name="Cannon C."/>
            <person name="Castanera R."/>
            <person name="Culley D.E."/>
            <person name="Daum C."/>
            <person name="Ezra D."/>
            <person name="Gonzalez J.B."/>
            <person name="Henrissat B."/>
            <person name="Kuo A."/>
            <person name="Liang C."/>
            <person name="Lipzen A."/>
            <person name="Lutzoni F."/>
            <person name="Magnuson J."/>
            <person name="Mondo S."/>
            <person name="Nolan M."/>
            <person name="Ohm R."/>
            <person name="Pangilinan J."/>
            <person name="Park H.-J."/>
            <person name="Ramirez L."/>
            <person name="Alfaro M."/>
            <person name="Sun H."/>
            <person name="Tritt A."/>
            <person name="Yoshinaga Y."/>
            <person name="Zwiers L.-H."/>
            <person name="Turgeon B.G."/>
            <person name="Goodwin S.B."/>
            <person name="Spatafora J.W."/>
            <person name="Crous P.W."/>
            <person name="Grigoriev I.V."/>
        </authorList>
    </citation>
    <scope>NUCLEOTIDE SEQUENCE</scope>
    <source>
        <strain evidence="3">CBS 394.84</strain>
    </source>
</reference>
<evidence type="ECO:0000313" key="3">
    <source>
        <dbReference type="EMBL" id="KAF1845274.1"/>
    </source>
</evidence>
<dbReference type="RefSeq" id="XP_040787837.1">
    <property type="nucleotide sequence ID" value="XM_040931856.1"/>
</dbReference>
<name>A0A9P4GHD3_9PLEO</name>
<dbReference type="Proteomes" id="UP000800039">
    <property type="component" value="Unassembled WGS sequence"/>
</dbReference>
<dbReference type="AlphaFoldDB" id="A0A9P4GHD3"/>